<dbReference type="InterPro" id="IPR036249">
    <property type="entry name" value="Thioredoxin-like_sf"/>
</dbReference>
<keyword evidence="6" id="KW-1133">Transmembrane helix</keyword>
<dbReference type="GO" id="GO:0016491">
    <property type="term" value="F:oxidoreductase activity"/>
    <property type="evidence" value="ECO:0007669"/>
    <property type="project" value="UniProtKB-KW"/>
</dbReference>
<evidence type="ECO:0000256" key="6">
    <source>
        <dbReference type="SAM" id="Phobius"/>
    </source>
</evidence>
<evidence type="ECO:0000256" key="5">
    <source>
        <dbReference type="ARBA" id="ARBA00023284"/>
    </source>
</evidence>
<dbReference type="Pfam" id="PF13462">
    <property type="entry name" value="Thioredoxin_4"/>
    <property type="match status" value="1"/>
</dbReference>
<dbReference type="AlphaFoldDB" id="A0A0G0MBX0"/>
<name>A0A0G0MBX0_9BACT</name>
<evidence type="ECO:0000259" key="7">
    <source>
        <dbReference type="Pfam" id="PF13462"/>
    </source>
</evidence>
<evidence type="ECO:0000313" key="8">
    <source>
        <dbReference type="EMBL" id="KKQ71239.1"/>
    </source>
</evidence>
<evidence type="ECO:0000256" key="1">
    <source>
        <dbReference type="ARBA" id="ARBA00005791"/>
    </source>
</evidence>
<comment type="caution">
    <text evidence="8">The sequence shown here is derived from an EMBL/GenBank/DDBJ whole genome shotgun (WGS) entry which is preliminary data.</text>
</comment>
<dbReference type="SUPFAM" id="SSF52833">
    <property type="entry name" value="Thioredoxin-like"/>
    <property type="match status" value="1"/>
</dbReference>
<dbReference type="Gene3D" id="3.40.30.10">
    <property type="entry name" value="Glutaredoxin"/>
    <property type="match status" value="1"/>
</dbReference>
<dbReference type="EMBL" id="LBUU01000001">
    <property type="protein sequence ID" value="KKQ71239.1"/>
    <property type="molecule type" value="Genomic_DNA"/>
</dbReference>
<reference evidence="8 9" key="1">
    <citation type="journal article" date="2015" name="Nature">
        <title>rRNA introns, odd ribosomes, and small enigmatic genomes across a large radiation of phyla.</title>
        <authorList>
            <person name="Brown C.T."/>
            <person name="Hug L.A."/>
            <person name="Thomas B.C."/>
            <person name="Sharon I."/>
            <person name="Castelle C.J."/>
            <person name="Singh A."/>
            <person name="Wilkins M.J."/>
            <person name="Williams K.H."/>
            <person name="Banfield J.F."/>
        </authorList>
    </citation>
    <scope>NUCLEOTIDE SEQUENCE [LARGE SCALE GENOMIC DNA]</scope>
</reference>
<keyword evidence="6" id="KW-0472">Membrane</keyword>
<protein>
    <recommendedName>
        <fullName evidence="7">Thioredoxin-like fold domain-containing protein</fullName>
    </recommendedName>
</protein>
<dbReference type="PANTHER" id="PTHR13887">
    <property type="entry name" value="GLUTATHIONE S-TRANSFERASE KAPPA"/>
    <property type="match status" value="1"/>
</dbReference>
<evidence type="ECO:0000256" key="3">
    <source>
        <dbReference type="ARBA" id="ARBA00023002"/>
    </source>
</evidence>
<evidence type="ECO:0000256" key="2">
    <source>
        <dbReference type="ARBA" id="ARBA00022729"/>
    </source>
</evidence>
<keyword evidence="4" id="KW-1015">Disulfide bond</keyword>
<keyword evidence="2" id="KW-0732">Signal</keyword>
<sequence length="252" mass="28051">MQNFSKLSKILIFVSIVFICAIASYFVFIGQKKATLNSNEKNIIKKDAAEELLDSNAEALKKAENTNDGLVRKIDDTDHILGDINAPVQIIIYDDFDNEFSADYYKTIKQTIEAYGEKIVVAYRHFPMRSHANANVATQASECAGEQGKFWEMVELLFTARSADKLNEDTINSNVVELQLDKAKFDACLTDQKISDKIQASLTQADNINVTGAPTTFINSVPYPGAMPFEDFTDSSGIERRGLASIIKELIK</sequence>
<keyword evidence="6" id="KW-0812">Transmembrane</keyword>
<dbReference type="Proteomes" id="UP000034022">
    <property type="component" value="Unassembled WGS sequence"/>
</dbReference>
<comment type="similarity">
    <text evidence="1">Belongs to the thioredoxin family. DsbA subfamily.</text>
</comment>
<evidence type="ECO:0000256" key="4">
    <source>
        <dbReference type="ARBA" id="ARBA00023157"/>
    </source>
</evidence>
<organism evidence="8 9">
    <name type="scientific">Candidatus Falkowbacteria bacterium GW2011_GWE1_38_31</name>
    <dbReference type="NCBI Taxonomy" id="1618638"/>
    <lineage>
        <taxon>Bacteria</taxon>
        <taxon>Candidatus Falkowiibacteriota</taxon>
    </lineage>
</organism>
<proteinExistence type="inferred from homology"/>
<feature type="transmembrane region" description="Helical" evidence="6">
    <location>
        <begin position="7"/>
        <end position="28"/>
    </location>
</feature>
<accession>A0A0G0MBX0</accession>
<keyword evidence="3" id="KW-0560">Oxidoreductase</keyword>
<dbReference type="PANTHER" id="PTHR13887:SF14">
    <property type="entry name" value="DISULFIDE BOND FORMATION PROTEIN D"/>
    <property type="match status" value="1"/>
</dbReference>
<gene>
    <name evidence="8" type="ORF">US91_C0001G0166</name>
</gene>
<keyword evidence="5" id="KW-0676">Redox-active center</keyword>
<evidence type="ECO:0000313" key="9">
    <source>
        <dbReference type="Proteomes" id="UP000034022"/>
    </source>
</evidence>
<feature type="domain" description="Thioredoxin-like fold" evidence="7">
    <location>
        <begin position="76"/>
        <end position="233"/>
    </location>
</feature>
<dbReference type="InterPro" id="IPR012336">
    <property type="entry name" value="Thioredoxin-like_fold"/>
</dbReference>